<dbReference type="EMBL" id="JSZA02000153">
    <property type="protein sequence ID" value="KHD06803.1"/>
    <property type="molecule type" value="Genomic_DNA"/>
</dbReference>
<proteinExistence type="predicted"/>
<dbReference type="Proteomes" id="UP000030428">
    <property type="component" value="Unassembled WGS sequence"/>
</dbReference>
<dbReference type="PANTHER" id="PTHR43064">
    <property type="entry name" value="PHOSPHORIBOSYLAMINOIMIDAZOLE CARBOXYLASE-RELATED"/>
    <property type="match status" value="1"/>
</dbReference>
<dbReference type="SMART" id="SM01001">
    <property type="entry name" value="AIRC"/>
    <property type="match status" value="1"/>
</dbReference>
<organism evidence="2 3">
    <name type="scientific">Candidatus Thiomargarita nelsonii</name>
    <dbReference type="NCBI Taxonomy" id="1003181"/>
    <lineage>
        <taxon>Bacteria</taxon>
        <taxon>Pseudomonadati</taxon>
        <taxon>Pseudomonadota</taxon>
        <taxon>Gammaproteobacteria</taxon>
        <taxon>Thiotrichales</taxon>
        <taxon>Thiotrichaceae</taxon>
        <taxon>Thiomargarita</taxon>
    </lineage>
</organism>
<keyword evidence="3" id="KW-1185">Reference proteome</keyword>
<accession>A0A0A6P7Q7</accession>
<dbReference type="PANTHER" id="PTHR43064:SF1">
    <property type="entry name" value="SLL1489 PROTEIN"/>
    <property type="match status" value="1"/>
</dbReference>
<dbReference type="Pfam" id="PF00731">
    <property type="entry name" value="AIRC"/>
    <property type="match status" value="1"/>
</dbReference>
<gene>
    <name evidence="2" type="ORF">PN36_26255</name>
</gene>
<feature type="domain" description="PurE" evidence="1">
    <location>
        <begin position="89"/>
        <end position="218"/>
    </location>
</feature>
<reference evidence="2 3" key="1">
    <citation type="journal article" date="2016" name="Front. Microbiol.">
        <title>Single-Cell (Meta-)Genomics of a Dimorphic Candidatus Thiomargarita nelsonii Reveals Genomic Plasticity.</title>
        <authorList>
            <person name="Flood B.E."/>
            <person name="Fliss P."/>
            <person name="Jones D.S."/>
            <person name="Dick G.J."/>
            <person name="Jain S."/>
            <person name="Kaster A.K."/>
            <person name="Winkel M."/>
            <person name="Mussmann M."/>
            <person name="Bailey J."/>
        </authorList>
    </citation>
    <scope>NUCLEOTIDE SEQUENCE [LARGE SCALE GENOMIC DNA]</scope>
    <source>
        <strain evidence="2">Hydrate Ridge</strain>
    </source>
</reference>
<dbReference type="AlphaFoldDB" id="A0A0A6P7Q7"/>
<evidence type="ECO:0000313" key="2">
    <source>
        <dbReference type="EMBL" id="KHD06803.1"/>
    </source>
</evidence>
<dbReference type="InterPro" id="IPR000031">
    <property type="entry name" value="PurE_dom"/>
</dbReference>
<dbReference type="InterPro" id="IPR039476">
    <property type="entry name" value="P2CMN_synthase_LarB"/>
</dbReference>
<dbReference type="Gene3D" id="3.40.50.1970">
    <property type="match status" value="1"/>
</dbReference>
<dbReference type="GO" id="GO:0006189">
    <property type="term" value="P:'de novo' IMP biosynthetic process"/>
    <property type="evidence" value="ECO:0007669"/>
    <property type="project" value="InterPro"/>
</dbReference>
<name>A0A0A6P7Q7_9GAMM</name>
<sequence length="219" mass="23736">MKDNHSKLDFDRFSRIGLEEAIYCEFKTGVLVNEILKQFLKKNKHCLLTRLSENKLNQIDSLIQKKIEYCSISNTAFFNFPEHSLSQDKKVAVLCAGSSDLSVAYEAIRTLSYYGKNSLNLFDIGVSGLWRLTEKLEQIQSTSVVIAIAGMEGALPTVLGGLISQPIIAVPTSVGYGVSKGGHTALNALLASCSSGITVVNIDNGYGAACAALRILKIT</sequence>
<dbReference type="SUPFAM" id="SSF52255">
    <property type="entry name" value="N5-CAIR mutase (phosphoribosylaminoimidazole carboxylase, PurE)"/>
    <property type="match status" value="1"/>
</dbReference>
<comment type="caution">
    <text evidence="2">The sequence shown here is derived from an EMBL/GenBank/DDBJ whole genome shotgun (WGS) entry which is preliminary data.</text>
</comment>
<evidence type="ECO:0000259" key="1">
    <source>
        <dbReference type="SMART" id="SM01001"/>
    </source>
</evidence>
<dbReference type="NCBIfam" id="NF033503">
    <property type="entry name" value="LarB"/>
    <property type="match status" value="1"/>
</dbReference>
<evidence type="ECO:0000313" key="3">
    <source>
        <dbReference type="Proteomes" id="UP000030428"/>
    </source>
</evidence>
<dbReference type="GO" id="GO:0016787">
    <property type="term" value="F:hydrolase activity"/>
    <property type="evidence" value="ECO:0007669"/>
    <property type="project" value="InterPro"/>
</dbReference>
<protein>
    <recommendedName>
        <fullName evidence="1">PurE domain-containing protein</fullName>
    </recommendedName>
</protein>